<dbReference type="Pfam" id="PF14821">
    <property type="entry name" value="Thr_synth_N"/>
    <property type="match status" value="1"/>
</dbReference>
<dbReference type="GO" id="GO:0004795">
    <property type="term" value="F:threonine synthase activity"/>
    <property type="evidence" value="ECO:0007669"/>
    <property type="project" value="UniProtKB-UniRule"/>
</dbReference>
<dbReference type="Gene3D" id="3.40.50.1100">
    <property type="match status" value="2"/>
</dbReference>
<keyword evidence="3 6" id="KW-0663">Pyridoxal phosphate</keyword>
<dbReference type="Proteomes" id="UP000700706">
    <property type="component" value="Unassembled WGS sequence"/>
</dbReference>
<comment type="cofactor">
    <cofactor evidence="1 6">
        <name>pyridoxal 5'-phosphate</name>
        <dbReference type="ChEBI" id="CHEBI:597326"/>
    </cofactor>
</comment>
<name>A0A952FP26_9PROT</name>
<dbReference type="Pfam" id="PF00291">
    <property type="entry name" value="PALP"/>
    <property type="match status" value="1"/>
</dbReference>
<evidence type="ECO:0000259" key="7">
    <source>
        <dbReference type="Pfam" id="PF00291"/>
    </source>
</evidence>
<keyword evidence="4 9" id="KW-0456">Lyase</keyword>
<dbReference type="InterPro" id="IPR037158">
    <property type="entry name" value="Thr_synth_N_sf"/>
</dbReference>
<dbReference type="InterPro" id="IPR004450">
    <property type="entry name" value="Thr_synthase-like"/>
</dbReference>
<evidence type="ECO:0000256" key="3">
    <source>
        <dbReference type="ARBA" id="ARBA00022898"/>
    </source>
</evidence>
<dbReference type="EMBL" id="JAEKLZ010000183">
    <property type="protein sequence ID" value="MBW8725734.1"/>
    <property type="molecule type" value="Genomic_DNA"/>
</dbReference>
<comment type="caution">
    <text evidence="9">The sequence shown here is derived from an EMBL/GenBank/DDBJ whole genome shotgun (WGS) entry which is preliminary data.</text>
</comment>
<evidence type="ECO:0000313" key="10">
    <source>
        <dbReference type="Proteomes" id="UP000700706"/>
    </source>
</evidence>
<sequence length="468" mass="50810">MRYISTRGHAPALAFDDVLLAGLARDGGLYLPETWPTRSADEWRRLRGLPYAELATEVMLPFVEGSLTRAELAALAAETYAGFGHPAVAPLVQIDHDLWLMELFHGPTIAFKDYALQLLGRLFDHVLTKRGERVMIVGATSGDTGSAAIEACRDRAAIDIVILHPEGRTSEVQRRQMTTVLSSNVRNVALKGSFDDCQDMVKAMFADAPFRDEVHLSAVNSINWARIMAQTVYYVSAALALGAPDRPVAFAVPTGNFGNVFAAYAARKMGLPIAKLVVGSNRNDILDRFFKSGEMKMDGVVPTLSPSMDIQISSNFERLLFELCDRDADRLSSLMAEFRGTGRFSVTPAMHQAATALFASHRLDDEATLALIAETRAATGQTLDPHTACGLAAARAHPAGPGIPMVVAATAHPAKFPDAVERATGWRPPLPPHLADLFEREERLTVLPNEIGAVEAFVRRARTNGEPA</sequence>
<gene>
    <name evidence="9" type="ORF">JF625_11345</name>
</gene>
<dbReference type="GO" id="GO:0009088">
    <property type="term" value="P:threonine biosynthetic process"/>
    <property type="evidence" value="ECO:0007669"/>
    <property type="project" value="UniProtKB-UniRule"/>
</dbReference>
<dbReference type="Gene3D" id="3.90.1380.10">
    <property type="entry name" value="Threonine synthase, N-terminal domain"/>
    <property type="match status" value="1"/>
</dbReference>
<dbReference type="NCBIfam" id="TIGR00260">
    <property type="entry name" value="thrC"/>
    <property type="match status" value="1"/>
</dbReference>
<proteinExistence type="inferred from homology"/>
<dbReference type="Pfam" id="PF24857">
    <property type="entry name" value="THR4_C"/>
    <property type="match status" value="1"/>
</dbReference>
<comment type="similarity">
    <text evidence="2">Belongs to the threonine synthase family.</text>
</comment>
<protein>
    <recommendedName>
        <fullName evidence="5">Threonine synthase</fullName>
        <ecNumber evidence="5">4.2.3.1</ecNumber>
    </recommendedName>
</protein>
<dbReference type="InterPro" id="IPR051166">
    <property type="entry name" value="Threonine_Synthase"/>
</dbReference>
<dbReference type="InterPro" id="IPR029144">
    <property type="entry name" value="Thr_synth_N"/>
</dbReference>
<dbReference type="InterPro" id="IPR036052">
    <property type="entry name" value="TrpB-like_PALP_sf"/>
</dbReference>
<evidence type="ECO:0000256" key="5">
    <source>
        <dbReference type="NCBIfam" id="TIGR00260"/>
    </source>
</evidence>
<evidence type="ECO:0000313" key="9">
    <source>
        <dbReference type="EMBL" id="MBW8725734.1"/>
    </source>
</evidence>
<evidence type="ECO:0000259" key="8">
    <source>
        <dbReference type="Pfam" id="PF14821"/>
    </source>
</evidence>
<feature type="domain" description="Threonine synthase N-terminal" evidence="8">
    <location>
        <begin position="2"/>
        <end position="80"/>
    </location>
</feature>
<accession>A0A952FP26</accession>
<dbReference type="CDD" id="cd01560">
    <property type="entry name" value="Thr-synth_2"/>
    <property type="match status" value="1"/>
</dbReference>
<dbReference type="EC" id="4.2.3.1" evidence="5"/>
<dbReference type="SUPFAM" id="SSF53686">
    <property type="entry name" value="Tryptophan synthase beta subunit-like PLP-dependent enzymes"/>
    <property type="match status" value="1"/>
</dbReference>
<dbReference type="InterPro" id="IPR001926">
    <property type="entry name" value="TrpB-like_PALP"/>
</dbReference>
<organism evidence="9 10">
    <name type="scientific">Inquilinus limosus</name>
    <dbReference type="NCBI Taxonomy" id="171674"/>
    <lineage>
        <taxon>Bacteria</taxon>
        <taxon>Pseudomonadati</taxon>
        <taxon>Pseudomonadota</taxon>
        <taxon>Alphaproteobacteria</taxon>
        <taxon>Rhodospirillales</taxon>
        <taxon>Rhodospirillaceae</taxon>
        <taxon>Inquilinus</taxon>
    </lineage>
</organism>
<dbReference type="PANTHER" id="PTHR42690:SF1">
    <property type="entry name" value="THREONINE SYNTHASE-LIKE 2"/>
    <property type="match status" value="1"/>
</dbReference>
<evidence type="ECO:0000256" key="2">
    <source>
        <dbReference type="ARBA" id="ARBA00005517"/>
    </source>
</evidence>
<feature type="domain" description="Tryptophan synthase beta chain-like PALP" evidence="7">
    <location>
        <begin position="94"/>
        <end position="331"/>
    </location>
</feature>
<reference evidence="9" key="1">
    <citation type="submission" date="2020-06" db="EMBL/GenBank/DDBJ databases">
        <title>Stable isotope informed genome-resolved metagenomics uncovers potential trophic interactions in rhizosphere soil.</title>
        <authorList>
            <person name="Starr E.P."/>
            <person name="Shi S."/>
            <person name="Blazewicz S.J."/>
            <person name="Koch B.J."/>
            <person name="Probst A.J."/>
            <person name="Hungate B.A."/>
            <person name="Pett-Ridge J."/>
            <person name="Firestone M.K."/>
            <person name="Banfield J.F."/>
        </authorList>
    </citation>
    <scope>NUCLEOTIDE SEQUENCE</scope>
    <source>
        <strain evidence="9">YM_69_17</strain>
    </source>
</reference>
<dbReference type="PANTHER" id="PTHR42690">
    <property type="entry name" value="THREONINE SYNTHASE FAMILY MEMBER"/>
    <property type="match status" value="1"/>
</dbReference>
<feature type="modified residue" description="N6-(pyridoxal phosphate)lysine" evidence="6">
    <location>
        <position position="112"/>
    </location>
</feature>
<dbReference type="AlphaFoldDB" id="A0A952FP26"/>
<evidence type="ECO:0000256" key="1">
    <source>
        <dbReference type="ARBA" id="ARBA00001933"/>
    </source>
</evidence>
<evidence type="ECO:0000256" key="6">
    <source>
        <dbReference type="PIRSR" id="PIRSR604450-51"/>
    </source>
</evidence>
<evidence type="ECO:0000256" key="4">
    <source>
        <dbReference type="ARBA" id="ARBA00023239"/>
    </source>
</evidence>